<protein>
    <submittedName>
        <fullName evidence="1">Uncharacterized protein</fullName>
    </submittedName>
</protein>
<sequence>MRSRAKLENGSPSVALRRRKATLFEALKDRRPLSLNEEIGEVYMRHLRALFMPDNAVIPNKLLVLLNLMGVTAAEFEFEFVVVSAATSEARGIAAEVRTFGVTASGKLTKLSTFFSKCVEHLSSDALKSGGHFRRLTSSLVASH</sequence>
<proteinExistence type="predicted"/>
<organism evidence="1 2">
    <name type="scientific">Phytophthora megakarya</name>
    <dbReference type="NCBI Taxonomy" id="4795"/>
    <lineage>
        <taxon>Eukaryota</taxon>
        <taxon>Sar</taxon>
        <taxon>Stramenopiles</taxon>
        <taxon>Oomycota</taxon>
        <taxon>Peronosporomycetes</taxon>
        <taxon>Peronosporales</taxon>
        <taxon>Peronosporaceae</taxon>
        <taxon>Phytophthora</taxon>
    </lineage>
</organism>
<reference evidence="2" key="1">
    <citation type="submission" date="2017-03" db="EMBL/GenBank/DDBJ databases">
        <title>Phytopthora megakarya and P. palmivora, two closely related causual agents of cacao black pod achieved similar genome size and gene model numbers by different mechanisms.</title>
        <authorList>
            <person name="Ali S."/>
            <person name="Shao J."/>
            <person name="Larry D.J."/>
            <person name="Kronmiller B."/>
            <person name="Shen D."/>
            <person name="Strem M.D."/>
            <person name="Melnick R.L."/>
            <person name="Guiltinan M.J."/>
            <person name="Tyler B.M."/>
            <person name="Meinhardt L.W."/>
            <person name="Bailey B.A."/>
        </authorList>
    </citation>
    <scope>NUCLEOTIDE SEQUENCE [LARGE SCALE GENOMIC DNA]</scope>
    <source>
        <strain evidence="2">zdho120</strain>
    </source>
</reference>
<dbReference type="AlphaFoldDB" id="A0A225V765"/>
<dbReference type="STRING" id="4795.A0A225V765"/>
<gene>
    <name evidence="1" type="ORF">PHMEG_00027535</name>
</gene>
<evidence type="ECO:0000313" key="2">
    <source>
        <dbReference type="Proteomes" id="UP000198211"/>
    </source>
</evidence>
<keyword evidence="2" id="KW-1185">Reference proteome</keyword>
<dbReference type="Proteomes" id="UP000198211">
    <property type="component" value="Unassembled WGS sequence"/>
</dbReference>
<evidence type="ECO:0000313" key="1">
    <source>
        <dbReference type="EMBL" id="OWZ01142.1"/>
    </source>
</evidence>
<accession>A0A225V765</accession>
<comment type="caution">
    <text evidence="1">The sequence shown here is derived from an EMBL/GenBank/DDBJ whole genome shotgun (WGS) entry which is preliminary data.</text>
</comment>
<dbReference type="EMBL" id="NBNE01007079">
    <property type="protein sequence ID" value="OWZ01142.1"/>
    <property type="molecule type" value="Genomic_DNA"/>
</dbReference>
<name>A0A225V765_9STRA</name>